<evidence type="ECO:0000256" key="1">
    <source>
        <dbReference type="SAM" id="Coils"/>
    </source>
</evidence>
<dbReference type="STRING" id="742743.HMPREF9453_01674"/>
<feature type="coiled-coil region" evidence="1">
    <location>
        <begin position="74"/>
        <end position="101"/>
    </location>
</feature>
<evidence type="ECO:0000313" key="2">
    <source>
        <dbReference type="EMBL" id="EHO62384.1"/>
    </source>
</evidence>
<dbReference type="Proteomes" id="UP000003277">
    <property type="component" value="Unassembled WGS sequence"/>
</dbReference>
<dbReference type="RefSeq" id="WP_008860168.1">
    <property type="nucleotide sequence ID" value="NZ_JH591188.1"/>
</dbReference>
<protein>
    <submittedName>
        <fullName evidence="2">Uncharacterized protein</fullName>
    </submittedName>
</protein>
<gene>
    <name evidence="2" type="ORF">HMPREF9453_01674</name>
</gene>
<evidence type="ECO:0000313" key="3">
    <source>
        <dbReference type="Proteomes" id="UP000003277"/>
    </source>
</evidence>
<dbReference type="HOGENOM" id="CLU_2245654_0_0_9"/>
<keyword evidence="3" id="KW-1185">Reference proteome</keyword>
<dbReference type="EMBL" id="ADLT01000053">
    <property type="protein sequence ID" value="EHO62384.1"/>
    <property type="molecule type" value="Genomic_DNA"/>
</dbReference>
<comment type="caution">
    <text evidence="2">The sequence shown here is derived from an EMBL/GenBank/DDBJ whole genome shotgun (WGS) entry which is preliminary data.</text>
</comment>
<proteinExistence type="predicted"/>
<sequence length="104" mass="11567">MKVVKGNFGEGKGKAPVEGKALEEVPFEHKLVDFAKAKEEMEEETKGDRALDDFLSSLTPEQLAALDRVTESMADEAFDALDDADELMDELDEEIDRLFDGLDD</sequence>
<dbReference type="AlphaFoldDB" id="H1D236"/>
<dbReference type="PATRIC" id="fig|742743.3.peg.1700"/>
<accession>H1D236</accession>
<organism evidence="2 3">
    <name type="scientific">Dialister succinatiphilus YIT 11850</name>
    <dbReference type="NCBI Taxonomy" id="742743"/>
    <lineage>
        <taxon>Bacteria</taxon>
        <taxon>Bacillati</taxon>
        <taxon>Bacillota</taxon>
        <taxon>Negativicutes</taxon>
        <taxon>Veillonellales</taxon>
        <taxon>Veillonellaceae</taxon>
        <taxon>Dialister</taxon>
    </lineage>
</organism>
<name>H1D236_9FIRM</name>
<reference evidence="2 3" key="1">
    <citation type="submission" date="2011-11" db="EMBL/GenBank/DDBJ databases">
        <title>The Genome Sequence of Dialister succinatiphilus YIT 11850.</title>
        <authorList>
            <consortium name="The Broad Institute Genome Sequencing Platform"/>
            <person name="Earl A."/>
            <person name="Ward D."/>
            <person name="Feldgarden M."/>
            <person name="Gevers D."/>
            <person name="Morotomi M."/>
            <person name="Young S.K."/>
            <person name="Zeng Q."/>
            <person name="Gargeya S."/>
            <person name="Fitzgerald M."/>
            <person name="Haas B."/>
            <person name="Abouelleil A."/>
            <person name="Alvarado L."/>
            <person name="Arachchi H.M."/>
            <person name="Berlin A."/>
            <person name="Brown A."/>
            <person name="Chapman S.B."/>
            <person name="Dunbar C."/>
            <person name="Gearin G."/>
            <person name="Goldberg J."/>
            <person name="Griggs A."/>
            <person name="Gujja S."/>
            <person name="Heiman D."/>
            <person name="Howarth C."/>
            <person name="Lui A."/>
            <person name="MacDonald P.J.P."/>
            <person name="Montmayeur A."/>
            <person name="Murphy C."/>
            <person name="Neiman D."/>
            <person name="Pearson M."/>
            <person name="Priest M."/>
            <person name="Roberts A."/>
            <person name="Saif S."/>
            <person name="Shea T."/>
            <person name="Sisk P."/>
            <person name="Stolte C."/>
            <person name="Sykes S."/>
            <person name="Wortman J."/>
            <person name="Nusbaum C."/>
            <person name="Birren B."/>
        </authorList>
    </citation>
    <scope>NUCLEOTIDE SEQUENCE [LARGE SCALE GENOMIC DNA]</scope>
    <source>
        <strain evidence="2 3">YIT 11850</strain>
    </source>
</reference>
<keyword evidence="1" id="KW-0175">Coiled coil</keyword>